<proteinExistence type="predicted"/>
<organism evidence="2 3">
    <name type="scientific">Bacillus cereus</name>
    <dbReference type="NCBI Taxonomy" id="1396"/>
    <lineage>
        <taxon>Bacteria</taxon>
        <taxon>Bacillati</taxon>
        <taxon>Bacillota</taxon>
        <taxon>Bacilli</taxon>
        <taxon>Bacillales</taxon>
        <taxon>Bacillaceae</taxon>
        <taxon>Bacillus</taxon>
        <taxon>Bacillus cereus group</taxon>
    </lineage>
</organism>
<sequence length="167" mass="18707">MERKNKVICASLLSLGVLAGGSFVGDSTAFAAPSTQIQQDGSIELSTAQLLVSAKKVFMNSNYNVLQVLMTKNNSEMLVALRKDKQMDKSLVNTLSKTLLEHLQSKDYFISKMNEQEKKEYTKKVLDVRSHFASNVKNSMLNPNKSTAFDTFVLNDLNHTLTRLKQK</sequence>
<evidence type="ECO:0000256" key="1">
    <source>
        <dbReference type="SAM" id="SignalP"/>
    </source>
</evidence>
<protein>
    <recommendedName>
        <fullName evidence="4">Group-specific protein</fullName>
    </recommendedName>
</protein>
<dbReference type="RefSeq" id="WP_151639568.1">
    <property type="nucleotide sequence ID" value="NZ_WBPB01000006.1"/>
</dbReference>
<gene>
    <name evidence="2" type="ORF">F8158_04310</name>
</gene>
<comment type="caution">
    <text evidence="2">The sequence shown here is derived from an EMBL/GenBank/DDBJ whole genome shotgun (WGS) entry which is preliminary data.</text>
</comment>
<name>A0AB34DF14_BACCE</name>
<keyword evidence="1" id="KW-0732">Signal</keyword>
<dbReference type="EMBL" id="WBPB01000006">
    <property type="protein sequence ID" value="KAB2501317.1"/>
    <property type="molecule type" value="Genomic_DNA"/>
</dbReference>
<evidence type="ECO:0000313" key="3">
    <source>
        <dbReference type="Proteomes" id="UP000477920"/>
    </source>
</evidence>
<dbReference type="AlphaFoldDB" id="A0AB34DF14"/>
<evidence type="ECO:0000313" key="2">
    <source>
        <dbReference type="EMBL" id="KAB2501317.1"/>
    </source>
</evidence>
<evidence type="ECO:0008006" key="4">
    <source>
        <dbReference type="Google" id="ProtNLM"/>
    </source>
</evidence>
<dbReference type="Proteomes" id="UP000477920">
    <property type="component" value="Unassembled WGS sequence"/>
</dbReference>
<accession>A0AB34DF14</accession>
<feature type="chain" id="PRO_5044230281" description="Group-specific protein" evidence="1">
    <location>
        <begin position="20"/>
        <end position="167"/>
    </location>
</feature>
<feature type="signal peptide" evidence="1">
    <location>
        <begin position="1"/>
        <end position="19"/>
    </location>
</feature>
<reference evidence="2 3" key="1">
    <citation type="submission" date="2019-10" db="EMBL/GenBank/DDBJ databases">
        <title>Bacillus from the desert of Cuatro Cinegas, Coahuila.</title>
        <authorList>
            <person name="Olmedo-Alvarez G."/>
            <person name="Saldana S."/>
            <person name="Barcelo D."/>
        </authorList>
    </citation>
    <scope>NUCLEOTIDE SEQUENCE [LARGE SCALE GENOMIC DNA]</scope>
    <source>
        <strain evidence="2 3">CH101a_3T</strain>
    </source>
</reference>